<reference evidence="2" key="1">
    <citation type="submission" date="2024-03" db="EMBL/GenBank/DDBJ databases">
        <title>WGS assembly of Saponaria officinalis var. Norfolk2.</title>
        <authorList>
            <person name="Jenkins J."/>
            <person name="Shu S."/>
            <person name="Grimwood J."/>
            <person name="Barry K."/>
            <person name="Goodstein D."/>
            <person name="Schmutz J."/>
            <person name="Leebens-Mack J."/>
            <person name="Osbourn A."/>
        </authorList>
    </citation>
    <scope>NUCLEOTIDE SEQUENCE [LARGE SCALE GENOMIC DNA]</scope>
    <source>
        <strain evidence="2">JIC</strain>
    </source>
</reference>
<sequence>MGNSSSAVITGKAKIFLKLTFGRTLALSNVLHVPTLRRNLVSCALLNKAGVKLVFEAGKVVMSRNEDFVGKGYLCGGLFVLNVDSPIINNNASTSTYIAESICNTPI</sequence>
<evidence type="ECO:0000313" key="2">
    <source>
        <dbReference type="EMBL" id="KAK9733253.1"/>
    </source>
</evidence>
<dbReference type="InterPro" id="IPR054722">
    <property type="entry name" value="PolX-like_BBD"/>
</dbReference>
<gene>
    <name evidence="2" type="ORF">RND81_04G054700</name>
</gene>
<dbReference type="PANTHER" id="PTHR47592">
    <property type="entry name" value="PBF68 PROTEIN"/>
    <property type="match status" value="1"/>
</dbReference>
<accession>A0AAW1LJS0</accession>
<keyword evidence="3" id="KW-1185">Reference proteome</keyword>
<evidence type="ECO:0000313" key="3">
    <source>
        <dbReference type="Proteomes" id="UP001443914"/>
    </source>
</evidence>
<proteinExistence type="predicted"/>
<dbReference type="Proteomes" id="UP001443914">
    <property type="component" value="Unassembled WGS sequence"/>
</dbReference>
<feature type="domain" description="Retrovirus-related Pol polyprotein from transposon TNT 1-94-like beta-barrel" evidence="1">
    <location>
        <begin position="1"/>
        <end position="50"/>
    </location>
</feature>
<dbReference type="AlphaFoldDB" id="A0AAW1LJS0"/>
<dbReference type="PANTHER" id="PTHR47592:SF30">
    <property type="entry name" value="CCHC-TYPE DOMAIN-CONTAINING PROTEIN"/>
    <property type="match status" value="1"/>
</dbReference>
<dbReference type="Pfam" id="PF22936">
    <property type="entry name" value="Pol_BBD"/>
    <property type="match status" value="1"/>
</dbReference>
<comment type="caution">
    <text evidence="2">The sequence shown here is derived from an EMBL/GenBank/DDBJ whole genome shotgun (WGS) entry which is preliminary data.</text>
</comment>
<dbReference type="EMBL" id="JBDFQZ010000004">
    <property type="protein sequence ID" value="KAK9733253.1"/>
    <property type="molecule type" value="Genomic_DNA"/>
</dbReference>
<name>A0AAW1LJS0_SAPOF</name>
<organism evidence="2 3">
    <name type="scientific">Saponaria officinalis</name>
    <name type="common">Common soapwort</name>
    <name type="synonym">Lychnis saponaria</name>
    <dbReference type="NCBI Taxonomy" id="3572"/>
    <lineage>
        <taxon>Eukaryota</taxon>
        <taxon>Viridiplantae</taxon>
        <taxon>Streptophyta</taxon>
        <taxon>Embryophyta</taxon>
        <taxon>Tracheophyta</taxon>
        <taxon>Spermatophyta</taxon>
        <taxon>Magnoliopsida</taxon>
        <taxon>eudicotyledons</taxon>
        <taxon>Gunneridae</taxon>
        <taxon>Pentapetalae</taxon>
        <taxon>Caryophyllales</taxon>
        <taxon>Caryophyllaceae</taxon>
        <taxon>Caryophylleae</taxon>
        <taxon>Saponaria</taxon>
    </lineage>
</organism>
<protein>
    <recommendedName>
        <fullName evidence="1">Retrovirus-related Pol polyprotein from transposon TNT 1-94-like beta-barrel domain-containing protein</fullName>
    </recommendedName>
</protein>
<evidence type="ECO:0000259" key="1">
    <source>
        <dbReference type="Pfam" id="PF22936"/>
    </source>
</evidence>